<reference evidence="1" key="1">
    <citation type="submission" date="2020-01" db="EMBL/GenBank/DDBJ databases">
        <authorList>
            <person name="Mishra B."/>
        </authorList>
    </citation>
    <scope>NUCLEOTIDE SEQUENCE [LARGE SCALE GENOMIC DNA]</scope>
</reference>
<accession>A0A6D2HV52</accession>
<gene>
    <name evidence="1" type="ORF">MERR_LOCUS8050</name>
</gene>
<protein>
    <recommendedName>
        <fullName evidence="3">F-box domain-containing protein</fullName>
    </recommendedName>
</protein>
<comment type="caution">
    <text evidence="1">The sequence shown here is derived from an EMBL/GenBank/DDBJ whole genome shotgun (WGS) entry which is preliminary data.</text>
</comment>
<dbReference type="EMBL" id="CACVBM020000555">
    <property type="protein sequence ID" value="CAA7020815.1"/>
    <property type="molecule type" value="Genomic_DNA"/>
</dbReference>
<sequence>MALGKKRLGAAKSSSNSNRNVVGDGGLGLGLEFVKHKKRFGRKRVLNSGGKIQDSRNICKKSVSKTRELEALPQDILIRIICGVEHGDLKQLFNVSKTIREATLIAKKWHFEYSTPRKTLFFRGGFDSMIDTGDEMEVPLLKKYRRSRITGEKKVSKISVALFK</sequence>
<dbReference type="PANTHER" id="PTHR34049">
    <property type="entry name" value="F-BOX PROTEIN SKIP27"/>
    <property type="match status" value="1"/>
</dbReference>
<dbReference type="InterPro" id="IPR045286">
    <property type="entry name" value="FBS1-like"/>
</dbReference>
<dbReference type="PANTHER" id="PTHR34049:SF11">
    <property type="entry name" value="F-BOX DOMAIN-CONTAINING PROTEIN"/>
    <property type="match status" value="1"/>
</dbReference>
<evidence type="ECO:0000313" key="2">
    <source>
        <dbReference type="Proteomes" id="UP000467841"/>
    </source>
</evidence>
<name>A0A6D2HV52_9BRAS</name>
<keyword evidence="2" id="KW-1185">Reference proteome</keyword>
<dbReference type="OrthoDB" id="786450at2759"/>
<dbReference type="AlphaFoldDB" id="A0A6D2HV52"/>
<evidence type="ECO:0000313" key="1">
    <source>
        <dbReference type="EMBL" id="CAA7020815.1"/>
    </source>
</evidence>
<organism evidence="1 2">
    <name type="scientific">Microthlaspi erraticum</name>
    <dbReference type="NCBI Taxonomy" id="1685480"/>
    <lineage>
        <taxon>Eukaryota</taxon>
        <taxon>Viridiplantae</taxon>
        <taxon>Streptophyta</taxon>
        <taxon>Embryophyta</taxon>
        <taxon>Tracheophyta</taxon>
        <taxon>Spermatophyta</taxon>
        <taxon>Magnoliopsida</taxon>
        <taxon>eudicotyledons</taxon>
        <taxon>Gunneridae</taxon>
        <taxon>Pentapetalae</taxon>
        <taxon>rosids</taxon>
        <taxon>malvids</taxon>
        <taxon>Brassicales</taxon>
        <taxon>Brassicaceae</taxon>
        <taxon>Coluteocarpeae</taxon>
        <taxon>Microthlaspi</taxon>
    </lineage>
</organism>
<evidence type="ECO:0008006" key="3">
    <source>
        <dbReference type="Google" id="ProtNLM"/>
    </source>
</evidence>
<dbReference type="Proteomes" id="UP000467841">
    <property type="component" value="Unassembled WGS sequence"/>
</dbReference>
<proteinExistence type="predicted"/>